<evidence type="ECO:0000256" key="5">
    <source>
        <dbReference type="ARBA" id="ARBA00022989"/>
    </source>
</evidence>
<evidence type="ECO:0000313" key="12">
    <source>
        <dbReference type="EMBL" id="MDD0815187.1"/>
    </source>
</evidence>
<feature type="domain" description="Methyl-accepting transducer" evidence="10">
    <location>
        <begin position="411"/>
        <end position="640"/>
    </location>
</feature>
<dbReference type="EMBL" id="JAQSIO010000003">
    <property type="protein sequence ID" value="MDD0815187.1"/>
    <property type="molecule type" value="Genomic_DNA"/>
</dbReference>
<comment type="similarity">
    <text evidence="7">Belongs to the methyl-accepting chemotaxis (MCP) protein family.</text>
</comment>
<sequence>MSDIRANWRDMSLGTKLSLSNFLLVFCVLTLLIGAISWSVSQSTEERATAEVSDKTQLLVQLIKATDDDLRLRTTSLAQAFNRRLDGQVSLNGETMEMAGKPVPVMLWHGKPVNLDGSVVDEFSQLTKSSTTVFVRSGEDFVRITTSLKNEQGQRATGTTLDRKHPAYPMALQGQPFVGLVNLFGRQYMTRYDPLKSVDGKVVGLTLVAQEFTEYLAILKKTVRSLKIGESGYFYVLDAQPGPHLGKLVIHPVKEGQDMLDTKDANGNYFAREMLERQNGVLRYPWINAELGETRAREKVISFAYFKEWNWVIAGGTYADEYSAQVTHLRNLYAGLGLLIVLVISLLWWYLFRRLVVLPLAEVGLAAEQIAQGDLTVQLPVDRRDEVGLLQASMNRIGQGLAGVVRSVRDNSQNVATASAEIAQGNQDLSGRTEAQASALEQTAASMEQLGSTVKQNAEHARTANQLAVQASSVAAQGGVVVGEVVDTMRGINDSSRRIADIIGVIDGIAFQTNILALNAAVEAARAGEQGRGFAVVASEVRLLARRSAEAAKEIKTLIDDSVTRVEKGGVLVDQAGRTMQEVVQAIQRVSAVVGEISLASGEQSAGVAQVGEAVSQMDHATQQNAALVEEMAAAAGSLRGQADDLVRAVALFKLDSHALRLARD</sequence>
<evidence type="ECO:0000313" key="13">
    <source>
        <dbReference type="Proteomes" id="UP001528672"/>
    </source>
</evidence>
<feature type="transmembrane region" description="Helical" evidence="9">
    <location>
        <begin position="21"/>
        <end position="40"/>
    </location>
</feature>
<dbReference type="SMART" id="SM01049">
    <property type="entry name" value="Cache_2"/>
    <property type="match status" value="1"/>
</dbReference>
<dbReference type="InterPro" id="IPR029151">
    <property type="entry name" value="Sensor-like_sf"/>
</dbReference>
<evidence type="ECO:0000256" key="7">
    <source>
        <dbReference type="ARBA" id="ARBA00029447"/>
    </source>
</evidence>
<dbReference type="Gene3D" id="1.10.287.950">
    <property type="entry name" value="Methyl-accepting chemotaxis protein"/>
    <property type="match status" value="1"/>
</dbReference>
<feature type="domain" description="HAMP" evidence="11">
    <location>
        <begin position="354"/>
        <end position="406"/>
    </location>
</feature>
<protein>
    <submittedName>
        <fullName evidence="12">Cache 3/Cache 2 fusion domain-containing protein</fullName>
    </submittedName>
</protein>
<dbReference type="RefSeq" id="WP_273926841.1">
    <property type="nucleotide sequence ID" value="NZ_JAQSIO010000003.1"/>
</dbReference>
<dbReference type="InterPro" id="IPR004089">
    <property type="entry name" value="MCPsignal_dom"/>
</dbReference>
<keyword evidence="13" id="KW-1185">Reference proteome</keyword>
<organism evidence="12 13">
    <name type="scientific">Curvibacter microcysteis</name>
    <dbReference type="NCBI Taxonomy" id="3026419"/>
    <lineage>
        <taxon>Bacteria</taxon>
        <taxon>Pseudomonadati</taxon>
        <taxon>Pseudomonadota</taxon>
        <taxon>Betaproteobacteria</taxon>
        <taxon>Burkholderiales</taxon>
        <taxon>Comamonadaceae</taxon>
        <taxon>Curvibacter</taxon>
    </lineage>
</organism>
<dbReference type="InterPro" id="IPR033480">
    <property type="entry name" value="sCache_2"/>
</dbReference>
<evidence type="ECO:0000256" key="1">
    <source>
        <dbReference type="ARBA" id="ARBA00004651"/>
    </source>
</evidence>
<evidence type="ECO:0000256" key="6">
    <source>
        <dbReference type="ARBA" id="ARBA00023136"/>
    </source>
</evidence>
<keyword evidence="3" id="KW-0488">Methylation</keyword>
<dbReference type="InterPro" id="IPR003660">
    <property type="entry name" value="HAMP_dom"/>
</dbReference>
<keyword evidence="4 9" id="KW-0812">Transmembrane</keyword>
<dbReference type="Pfam" id="PF00672">
    <property type="entry name" value="HAMP"/>
    <property type="match status" value="1"/>
</dbReference>
<evidence type="ECO:0000256" key="4">
    <source>
        <dbReference type="ARBA" id="ARBA00022692"/>
    </source>
</evidence>
<dbReference type="PANTHER" id="PTHR43531:SF14">
    <property type="entry name" value="METHYL-ACCEPTING CHEMOTAXIS PROTEIN I-RELATED"/>
    <property type="match status" value="1"/>
</dbReference>
<evidence type="ECO:0000256" key="9">
    <source>
        <dbReference type="SAM" id="Phobius"/>
    </source>
</evidence>
<evidence type="ECO:0000256" key="3">
    <source>
        <dbReference type="ARBA" id="ARBA00022481"/>
    </source>
</evidence>
<keyword evidence="8" id="KW-0807">Transducer</keyword>
<dbReference type="InterPro" id="IPR033462">
    <property type="entry name" value="Cache_3-Cache_2"/>
</dbReference>
<proteinExistence type="inferred from homology"/>
<name>A0ABT5MF39_9BURK</name>
<dbReference type="CDD" id="cd11386">
    <property type="entry name" value="MCP_signal"/>
    <property type="match status" value="1"/>
</dbReference>
<dbReference type="Pfam" id="PF00015">
    <property type="entry name" value="MCPsignal"/>
    <property type="match status" value="1"/>
</dbReference>
<accession>A0ABT5MF39</accession>
<dbReference type="CDD" id="cd12912">
    <property type="entry name" value="PDC2_MCP_like"/>
    <property type="match status" value="1"/>
</dbReference>
<keyword evidence="2" id="KW-1003">Cell membrane</keyword>
<comment type="subcellular location">
    <subcellularLocation>
        <location evidence="1">Cell membrane</location>
        <topology evidence="1">Multi-pass membrane protein</topology>
    </subcellularLocation>
</comment>
<dbReference type="PROSITE" id="PS50885">
    <property type="entry name" value="HAMP"/>
    <property type="match status" value="1"/>
</dbReference>
<dbReference type="PANTHER" id="PTHR43531">
    <property type="entry name" value="PROTEIN ICFG"/>
    <property type="match status" value="1"/>
</dbReference>
<keyword evidence="6 9" id="KW-0472">Membrane</keyword>
<dbReference type="SMART" id="SM00283">
    <property type="entry name" value="MA"/>
    <property type="match status" value="1"/>
</dbReference>
<dbReference type="SUPFAM" id="SSF58104">
    <property type="entry name" value="Methyl-accepting chemotaxis protein (MCP) signaling domain"/>
    <property type="match status" value="1"/>
</dbReference>
<keyword evidence="5 9" id="KW-1133">Transmembrane helix</keyword>
<gene>
    <name evidence="12" type="ORF">PSQ39_11150</name>
</gene>
<dbReference type="Pfam" id="PF17201">
    <property type="entry name" value="Cache_3-Cache_2"/>
    <property type="match status" value="1"/>
</dbReference>
<dbReference type="InterPro" id="IPR051310">
    <property type="entry name" value="MCP_chemotaxis"/>
</dbReference>
<comment type="caution">
    <text evidence="12">The sequence shown here is derived from an EMBL/GenBank/DDBJ whole genome shotgun (WGS) entry which is preliminary data.</text>
</comment>
<dbReference type="Proteomes" id="UP001528672">
    <property type="component" value="Unassembled WGS sequence"/>
</dbReference>
<dbReference type="PROSITE" id="PS50111">
    <property type="entry name" value="CHEMOTAXIS_TRANSDUC_2"/>
    <property type="match status" value="1"/>
</dbReference>
<evidence type="ECO:0000256" key="8">
    <source>
        <dbReference type="PROSITE-ProRule" id="PRU00284"/>
    </source>
</evidence>
<evidence type="ECO:0000259" key="11">
    <source>
        <dbReference type="PROSITE" id="PS50885"/>
    </source>
</evidence>
<reference evidence="12 13" key="1">
    <citation type="submission" date="2023-02" db="EMBL/GenBank/DDBJ databases">
        <title>Bacterial whole genome sequence for Curvibacter sp. HBC28.</title>
        <authorList>
            <person name="Le V."/>
            <person name="Ko S.-R."/>
            <person name="Ahn C.-Y."/>
            <person name="Oh H.-M."/>
        </authorList>
    </citation>
    <scope>NUCLEOTIDE SEQUENCE [LARGE SCALE GENOMIC DNA]</scope>
    <source>
        <strain evidence="12 13">HBC28</strain>
    </source>
</reference>
<feature type="transmembrane region" description="Helical" evidence="9">
    <location>
        <begin position="332"/>
        <end position="352"/>
    </location>
</feature>
<evidence type="ECO:0000256" key="2">
    <source>
        <dbReference type="ARBA" id="ARBA00022475"/>
    </source>
</evidence>
<dbReference type="Gene3D" id="3.30.450.20">
    <property type="entry name" value="PAS domain"/>
    <property type="match status" value="1"/>
</dbReference>
<evidence type="ECO:0000259" key="10">
    <source>
        <dbReference type="PROSITE" id="PS50111"/>
    </source>
</evidence>
<dbReference type="SMART" id="SM00304">
    <property type="entry name" value="HAMP"/>
    <property type="match status" value="1"/>
</dbReference>
<dbReference type="SUPFAM" id="SSF103190">
    <property type="entry name" value="Sensory domain-like"/>
    <property type="match status" value="1"/>
</dbReference>
<dbReference type="CDD" id="cd06225">
    <property type="entry name" value="HAMP"/>
    <property type="match status" value="1"/>
</dbReference>